<dbReference type="InterPro" id="IPR044951">
    <property type="entry name" value="SPC24-like"/>
</dbReference>
<keyword evidence="1" id="KW-0995">Kinetochore</keyword>
<gene>
    <name evidence="3" type="ORF">AABB24_028546</name>
</gene>
<reference evidence="3 4" key="1">
    <citation type="submission" date="2024-05" db="EMBL/GenBank/DDBJ databases">
        <title>De novo assembly of an allotetraploid wild potato.</title>
        <authorList>
            <person name="Hosaka A.J."/>
        </authorList>
    </citation>
    <scope>NUCLEOTIDE SEQUENCE [LARGE SCALE GENOMIC DNA]</scope>
    <source>
        <tissue evidence="3">Young leaves</tissue>
    </source>
</reference>
<comment type="subunit">
    <text evidence="1">Component of the NDC80 complex.</text>
</comment>
<dbReference type="InterPro" id="IPR013252">
    <property type="entry name" value="Ndc80_Spc24"/>
</dbReference>
<comment type="function">
    <text evidence="1">Acts as a component of the essential kinetochore-associated NDC80 complex, which is required for chromosome segregation and spindle checkpoint activity.</text>
</comment>
<comment type="caution">
    <text evidence="3">The sequence shown here is derived from an EMBL/GenBank/DDBJ whole genome shotgun (WGS) entry which is preliminary data.</text>
</comment>
<keyword evidence="1" id="KW-0498">Mitosis</keyword>
<dbReference type="GO" id="GO:0005634">
    <property type="term" value="C:nucleus"/>
    <property type="evidence" value="ECO:0007669"/>
    <property type="project" value="UniProtKB-SubCell"/>
</dbReference>
<dbReference type="GO" id="GO:0000776">
    <property type="term" value="C:kinetochore"/>
    <property type="evidence" value="ECO:0007669"/>
    <property type="project" value="UniProtKB-KW"/>
</dbReference>
<keyword evidence="1" id="KW-0131">Cell cycle</keyword>
<keyword evidence="4" id="KW-1185">Reference proteome</keyword>
<comment type="subcellular location">
    <subcellularLocation>
        <location evidence="1">Nucleus</location>
    </subcellularLocation>
    <subcellularLocation>
        <location evidence="1">Chromosome</location>
        <location evidence="1">Centromere</location>
        <location evidence="1">Kinetochore</location>
    </subcellularLocation>
</comment>
<evidence type="ECO:0000256" key="1">
    <source>
        <dbReference type="RuleBase" id="RU368011"/>
    </source>
</evidence>
<keyword evidence="1" id="KW-0539">Nucleus</keyword>
<dbReference type="PANTHER" id="PTHR35730:SF2">
    <property type="entry name" value="KINETOCHORE PROTEIN SPC24 HOMOLOG-RELATED"/>
    <property type="match status" value="1"/>
</dbReference>
<name>A0ABD2S7D1_9SOLN</name>
<evidence type="ECO:0000256" key="2">
    <source>
        <dbReference type="SAM" id="Coils"/>
    </source>
</evidence>
<sequence>MVDGSNNVDVEKLISFSKDLVQFLKEDKDVSFLKQCKEQSNALQSHCHTEHQTLQNSIQDYQGKINACKQRTTEAQSEAAADAEIDKLQKELEQEIQREQLLREELRVITNEINDLDRQRDSMEEQRKLLKKIEQDQLRAEMKLSLYASVTSIIPDLDDQSKISGHIVERDKKVVENFEFDSSNQTAFDTCNNIWKMINL</sequence>
<accession>A0ABD2S7D1</accession>
<dbReference type="EMBL" id="JBJKTR010000016">
    <property type="protein sequence ID" value="KAL3339984.1"/>
    <property type="molecule type" value="Genomic_DNA"/>
</dbReference>
<dbReference type="Gene3D" id="3.30.160.570">
    <property type="entry name" value="Ncd80 complex, Spc24 subunit"/>
    <property type="match status" value="1"/>
</dbReference>
<dbReference type="PANTHER" id="PTHR35730">
    <property type="entry name" value="KINETOCHORE PROTEIN SPC24 HOMOLOG-RELATED"/>
    <property type="match status" value="1"/>
</dbReference>
<keyword evidence="1" id="KW-0132">Cell division</keyword>
<organism evidence="3 4">
    <name type="scientific">Solanum stoloniferum</name>
    <dbReference type="NCBI Taxonomy" id="62892"/>
    <lineage>
        <taxon>Eukaryota</taxon>
        <taxon>Viridiplantae</taxon>
        <taxon>Streptophyta</taxon>
        <taxon>Embryophyta</taxon>
        <taxon>Tracheophyta</taxon>
        <taxon>Spermatophyta</taxon>
        <taxon>Magnoliopsida</taxon>
        <taxon>eudicotyledons</taxon>
        <taxon>Gunneridae</taxon>
        <taxon>Pentapetalae</taxon>
        <taxon>asterids</taxon>
        <taxon>lamiids</taxon>
        <taxon>Solanales</taxon>
        <taxon>Solanaceae</taxon>
        <taxon>Solanoideae</taxon>
        <taxon>Solaneae</taxon>
        <taxon>Solanum</taxon>
    </lineage>
</organism>
<keyword evidence="2" id="KW-0175">Coiled coil</keyword>
<dbReference type="SUPFAM" id="SSF58100">
    <property type="entry name" value="Bacterial hemolysins"/>
    <property type="match status" value="1"/>
</dbReference>
<dbReference type="GO" id="GO:0051301">
    <property type="term" value="P:cell division"/>
    <property type="evidence" value="ECO:0007669"/>
    <property type="project" value="UniProtKB-UniRule"/>
</dbReference>
<comment type="similarity">
    <text evidence="1">Belongs to the SPC24 family.</text>
</comment>
<feature type="coiled-coil region" evidence="2">
    <location>
        <begin position="51"/>
        <end position="143"/>
    </location>
</feature>
<proteinExistence type="inferred from homology"/>
<dbReference type="Pfam" id="PF08286">
    <property type="entry name" value="Spc24"/>
    <property type="match status" value="1"/>
</dbReference>
<keyword evidence="1" id="KW-0158">Chromosome</keyword>
<keyword evidence="1" id="KW-0137">Centromere</keyword>
<evidence type="ECO:0000313" key="3">
    <source>
        <dbReference type="EMBL" id="KAL3339984.1"/>
    </source>
</evidence>
<dbReference type="AlphaFoldDB" id="A0ABD2S7D1"/>
<protein>
    <recommendedName>
        <fullName evidence="1">Kinetochore protein Spc24</fullName>
    </recommendedName>
</protein>
<evidence type="ECO:0000313" key="4">
    <source>
        <dbReference type="Proteomes" id="UP001627284"/>
    </source>
</evidence>
<dbReference type="Proteomes" id="UP001627284">
    <property type="component" value="Unassembled WGS sequence"/>
</dbReference>